<keyword evidence="3" id="KW-1185">Reference proteome</keyword>
<dbReference type="GeneID" id="89924894"/>
<accession>A0AAV9PGU3</accession>
<protein>
    <submittedName>
        <fullName evidence="2">Uncharacterized protein</fullName>
    </submittedName>
</protein>
<gene>
    <name evidence="2" type="ORF">LTR77_003548</name>
</gene>
<comment type="caution">
    <text evidence="2">The sequence shown here is derived from an EMBL/GenBank/DDBJ whole genome shotgun (WGS) entry which is preliminary data.</text>
</comment>
<feature type="compositionally biased region" description="Polar residues" evidence="1">
    <location>
        <begin position="14"/>
        <end position="25"/>
    </location>
</feature>
<feature type="region of interest" description="Disordered" evidence="1">
    <location>
        <begin position="1"/>
        <end position="29"/>
    </location>
</feature>
<organism evidence="2 3">
    <name type="scientific">Saxophila tyrrhenica</name>
    <dbReference type="NCBI Taxonomy" id="1690608"/>
    <lineage>
        <taxon>Eukaryota</taxon>
        <taxon>Fungi</taxon>
        <taxon>Dikarya</taxon>
        <taxon>Ascomycota</taxon>
        <taxon>Pezizomycotina</taxon>
        <taxon>Dothideomycetes</taxon>
        <taxon>Dothideomycetidae</taxon>
        <taxon>Mycosphaerellales</taxon>
        <taxon>Extremaceae</taxon>
        <taxon>Saxophila</taxon>
    </lineage>
</organism>
<dbReference type="RefSeq" id="XP_064660755.1">
    <property type="nucleotide sequence ID" value="XM_064800804.1"/>
</dbReference>
<name>A0AAV9PGU3_9PEZI</name>
<sequence>MANDTREASIDAPESSQKDPTTPTATEHARPSTLLVLWNDWKYRHGRLVDESSGSILYDFDNKYTQLVFRRLDSVEGDQIGTASFHFISTSAIDVRIHSTSFSLKHRDWKHRDQQWLSPAFGNQTMTWSKANPWTSSSITLLDEAQLPVAKFSPGGAVTLKQPSKIEFMGERSISQEMLDELVVTGVALMRDLINQTQASAGAKAGAAEATGDV</sequence>
<dbReference type="AlphaFoldDB" id="A0AAV9PGU3"/>
<evidence type="ECO:0000313" key="3">
    <source>
        <dbReference type="Proteomes" id="UP001337655"/>
    </source>
</evidence>
<dbReference type="Proteomes" id="UP001337655">
    <property type="component" value="Unassembled WGS sequence"/>
</dbReference>
<dbReference type="EMBL" id="JAVRRT010000005">
    <property type="protein sequence ID" value="KAK5171911.1"/>
    <property type="molecule type" value="Genomic_DNA"/>
</dbReference>
<reference evidence="2 3" key="1">
    <citation type="submission" date="2023-08" db="EMBL/GenBank/DDBJ databases">
        <title>Black Yeasts Isolated from many extreme environments.</title>
        <authorList>
            <person name="Coleine C."/>
            <person name="Stajich J.E."/>
            <person name="Selbmann L."/>
        </authorList>
    </citation>
    <scope>NUCLEOTIDE SEQUENCE [LARGE SCALE GENOMIC DNA]</scope>
    <source>
        <strain evidence="2 3">CCFEE 5935</strain>
    </source>
</reference>
<evidence type="ECO:0000256" key="1">
    <source>
        <dbReference type="SAM" id="MobiDB-lite"/>
    </source>
</evidence>
<proteinExistence type="predicted"/>
<evidence type="ECO:0000313" key="2">
    <source>
        <dbReference type="EMBL" id="KAK5171911.1"/>
    </source>
</evidence>